<gene>
    <name evidence="2" type="ORF">EHYA_07359</name>
</gene>
<accession>A0A401YYE7</accession>
<keyword evidence="3" id="KW-1185">Reference proteome</keyword>
<sequence>MSADEVSLPRIRRLAACLTDRDRLILRTLATHRLLTTHQITELAFTSAVTGRHRMQQLEEMQVVDRFRPRAERGSNPSQFVLAPASAAVVAADAGEDTRPAIRRARRDRELGLKSPHRLRHLLGVNGVHTALEAHARTHPDTAVERWLSEREMPEQGPYSHRARPDAVLTWRKNDMQATLAVEYDTGTERLTRLVEKTHGYAALLYLDPHAADGWEADELFGHERPVVLFVFASTRRETEARAALRRSPTTVPIATGVWTPGTSPAEPLWIPLNARPPRVRLAHLDAVVPTSAAPRPIETGTTHTSGRTRSAAPPAVDNWFEDDDEAEPW</sequence>
<evidence type="ECO:0000256" key="1">
    <source>
        <dbReference type="SAM" id="MobiDB-lite"/>
    </source>
</evidence>
<proteinExistence type="predicted"/>
<feature type="region of interest" description="Disordered" evidence="1">
    <location>
        <begin position="294"/>
        <end position="330"/>
    </location>
</feature>
<dbReference type="EMBL" id="BIFH01000034">
    <property type="protein sequence ID" value="GCD99637.1"/>
    <property type="molecule type" value="Genomic_DNA"/>
</dbReference>
<dbReference type="SUPFAM" id="SSF46785">
    <property type="entry name" value="Winged helix' DNA-binding domain"/>
    <property type="match status" value="1"/>
</dbReference>
<dbReference type="Pfam" id="PF13814">
    <property type="entry name" value="Replic_Relax"/>
    <property type="match status" value="1"/>
</dbReference>
<dbReference type="OrthoDB" id="2562278at2"/>
<dbReference type="InterPro" id="IPR025855">
    <property type="entry name" value="Replic_Relax"/>
</dbReference>
<dbReference type="InterPro" id="IPR036390">
    <property type="entry name" value="WH_DNA-bd_sf"/>
</dbReference>
<dbReference type="Proteomes" id="UP000286931">
    <property type="component" value="Unassembled WGS sequence"/>
</dbReference>
<dbReference type="AlphaFoldDB" id="A0A401YYE7"/>
<evidence type="ECO:0000313" key="2">
    <source>
        <dbReference type="EMBL" id="GCD99637.1"/>
    </source>
</evidence>
<feature type="compositionally biased region" description="Low complexity" evidence="1">
    <location>
        <begin position="300"/>
        <end position="313"/>
    </location>
</feature>
<protein>
    <recommendedName>
        <fullName evidence="4">Replication-relaxation</fullName>
    </recommendedName>
</protein>
<feature type="compositionally biased region" description="Acidic residues" evidence="1">
    <location>
        <begin position="320"/>
        <end position="330"/>
    </location>
</feature>
<evidence type="ECO:0008006" key="4">
    <source>
        <dbReference type="Google" id="ProtNLM"/>
    </source>
</evidence>
<reference evidence="2 3" key="1">
    <citation type="submission" date="2018-12" db="EMBL/GenBank/DDBJ databases">
        <title>Draft genome sequence of Embleya hyalina NBRC 13850T.</title>
        <authorList>
            <person name="Komaki H."/>
            <person name="Hosoyama A."/>
            <person name="Kimura A."/>
            <person name="Ichikawa N."/>
            <person name="Tamura T."/>
        </authorList>
    </citation>
    <scope>NUCLEOTIDE SEQUENCE [LARGE SCALE GENOMIC DNA]</scope>
    <source>
        <strain evidence="2 3">NBRC 13850</strain>
    </source>
</reference>
<dbReference type="RefSeq" id="WP_126641432.1">
    <property type="nucleotide sequence ID" value="NZ_BIFH01000034.1"/>
</dbReference>
<evidence type="ECO:0000313" key="3">
    <source>
        <dbReference type="Proteomes" id="UP000286931"/>
    </source>
</evidence>
<comment type="caution">
    <text evidence="2">The sequence shown here is derived from an EMBL/GenBank/DDBJ whole genome shotgun (WGS) entry which is preliminary data.</text>
</comment>
<organism evidence="2 3">
    <name type="scientific">Embleya hyalina</name>
    <dbReference type="NCBI Taxonomy" id="516124"/>
    <lineage>
        <taxon>Bacteria</taxon>
        <taxon>Bacillati</taxon>
        <taxon>Actinomycetota</taxon>
        <taxon>Actinomycetes</taxon>
        <taxon>Kitasatosporales</taxon>
        <taxon>Streptomycetaceae</taxon>
        <taxon>Embleya</taxon>
    </lineage>
</organism>
<name>A0A401YYE7_9ACTN</name>